<dbReference type="Gene3D" id="3.40.605.10">
    <property type="entry name" value="Aldehyde Dehydrogenase, Chain A, domain 1"/>
    <property type="match status" value="1"/>
</dbReference>
<organism evidence="5 6">
    <name type="scientific">Albidovulum sediminicola</name>
    <dbReference type="NCBI Taxonomy" id="2984331"/>
    <lineage>
        <taxon>Bacteria</taxon>
        <taxon>Pseudomonadati</taxon>
        <taxon>Pseudomonadota</taxon>
        <taxon>Alphaproteobacteria</taxon>
        <taxon>Rhodobacterales</taxon>
        <taxon>Paracoccaceae</taxon>
        <taxon>Albidovulum</taxon>
    </lineage>
</organism>
<dbReference type="RefSeq" id="WP_263720740.1">
    <property type="nucleotide sequence ID" value="NZ_JAOWLA010000004.1"/>
</dbReference>
<keyword evidence="2" id="KW-0560">Oxidoreductase</keyword>
<dbReference type="SUPFAM" id="SSF53720">
    <property type="entry name" value="ALDH-like"/>
    <property type="match status" value="1"/>
</dbReference>
<evidence type="ECO:0000313" key="5">
    <source>
        <dbReference type="EMBL" id="MCV2864249.1"/>
    </source>
</evidence>
<dbReference type="InterPro" id="IPR016163">
    <property type="entry name" value="Ald_DH_C"/>
</dbReference>
<dbReference type="InterPro" id="IPR016162">
    <property type="entry name" value="Ald_DH_N"/>
</dbReference>
<proteinExistence type="predicted"/>
<sequence>MQELTHWINGKHVKGTTGRFTDVFNPATGEVQAKVPLASVAELSAAVDDAAKAQVAWGATNPQRRARVMMKFAALINENMDKLAEAVSREHGKTLPDARGDVQRGLEVVEVCMGAPALLKGEYMNDGGPGIDLFSMRQPLGVVAGITPFNFPAMIPLWKMAPALASGNAMILKPSERCPSTSLLLAELLQEAGLPDGVLQVVNGDKEVVDAILDHETIQAVGFVGSTPIAQYIYGRAASNGKRAQCFGGAKNHMIIMPDADMDKAADALVGAGFGAAGERCMAISVAVPVGDKTADALIERLVPRIEKLKVGPYTAGEDVDYGPLITRASQERVKGLITSGVEQGATLVTDGRDFTLQGYENGFFVGPTLFDNVTAEMDIYKEEIFGPVLSQVRAKTYDEALRLTMDNPYGNGTAIFTADGDTARDFASRVNVGMVGINFPIPVPLSYFSFGGWKKSAFGDLNQYGPDAFRFYTKTKTVTARWFSGIKEGGEFAFKAMD</sequence>
<name>A0ABT2YZD9_9RHOB</name>
<dbReference type="PANTHER" id="PTHR43866:SF4">
    <property type="entry name" value="MALONATE-SEMIALDEHYDE DEHYDROGENASE"/>
    <property type="match status" value="1"/>
</dbReference>
<evidence type="ECO:0000313" key="6">
    <source>
        <dbReference type="Proteomes" id="UP001652503"/>
    </source>
</evidence>
<evidence type="ECO:0000259" key="4">
    <source>
        <dbReference type="Pfam" id="PF00171"/>
    </source>
</evidence>
<reference evidence="5 6" key="1">
    <citation type="submission" date="2022-10" db="EMBL/GenBank/DDBJ databases">
        <title>Defluviimonas sp. nov., isolated from ocean surface water.</title>
        <authorList>
            <person name="He W."/>
            <person name="Wang L."/>
            <person name="Zhang D.-F."/>
        </authorList>
    </citation>
    <scope>NUCLEOTIDE SEQUENCE [LARGE SCALE GENOMIC DNA]</scope>
    <source>
        <strain evidence="5 6">WL0075</strain>
    </source>
</reference>
<dbReference type="Gene3D" id="3.40.309.10">
    <property type="entry name" value="Aldehyde Dehydrogenase, Chain A, domain 2"/>
    <property type="match status" value="1"/>
</dbReference>
<dbReference type="InterPro" id="IPR016160">
    <property type="entry name" value="Ald_DH_CS_CYS"/>
</dbReference>
<protein>
    <recommendedName>
        <fullName evidence="1">methylmalonate-semialdehyde dehydrogenase (CoA acylating)</fullName>
        <ecNumber evidence="1">1.2.1.27</ecNumber>
    </recommendedName>
</protein>
<keyword evidence="6" id="KW-1185">Reference proteome</keyword>
<dbReference type="NCBIfam" id="TIGR01722">
    <property type="entry name" value="MMSDH"/>
    <property type="match status" value="1"/>
</dbReference>
<dbReference type="EMBL" id="JAOWLA010000004">
    <property type="protein sequence ID" value="MCV2864249.1"/>
    <property type="molecule type" value="Genomic_DNA"/>
</dbReference>
<gene>
    <name evidence="5" type="ORF">OE647_05785</name>
</gene>
<dbReference type="Proteomes" id="UP001652503">
    <property type="component" value="Unassembled WGS sequence"/>
</dbReference>
<dbReference type="InterPro" id="IPR016161">
    <property type="entry name" value="Ald_DH/histidinol_DH"/>
</dbReference>
<keyword evidence="3" id="KW-0520">NAD</keyword>
<dbReference type="InterPro" id="IPR010061">
    <property type="entry name" value="MeMal-semiAld_DH"/>
</dbReference>
<dbReference type="EC" id="1.2.1.27" evidence="1"/>
<dbReference type="InterPro" id="IPR015590">
    <property type="entry name" value="Aldehyde_DH_dom"/>
</dbReference>
<dbReference type="Pfam" id="PF00171">
    <property type="entry name" value="Aldedh"/>
    <property type="match status" value="1"/>
</dbReference>
<evidence type="ECO:0000256" key="3">
    <source>
        <dbReference type="ARBA" id="ARBA00023027"/>
    </source>
</evidence>
<feature type="domain" description="Aldehyde dehydrogenase" evidence="4">
    <location>
        <begin position="14"/>
        <end position="479"/>
    </location>
</feature>
<dbReference type="CDD" id="cd07085">
    <property type="entry name" value="ALDH_F6_MMSDH"/>
    <property type="match status" value="1"/>
</dbReference>
<evidence type="ECO:0000256" key="2">
    <source>
        <dbReference type="ARBA" id="ARBA00023002"/>
    </source>
</evidence>
<dbReference type="PANTHER" id="PTHR43866">
    <property type="entry name" value="MALONATE-SEMIALDEHYDE DEHYDROGENASE"/>
    <property type="match status" value="1"/>
</dbReference>
<accession>A0ABT2YZD9</accession>
<comment type="caution">
    <text evidence="5">The sequence shown here is derived from an EMBL/GenBank/DDBJ whole genome shotgun (WGS) entry which is preliminary data.</text>
</comment>
<evidence type="ECO:0000256" key="1">
    <source>
        <dbReference type="ARBA" id="ARBA00013048"/>
    </source>
</evidence>
<dbReference type="PROSITE" id="PS00070">
    <property type="entry name" value="ALDEHYDE_DEHYDR_CYS"/>
    <property type="match status" value="1"/>
</dbReference>